<dbReference type="RefSeq" id="WP_158443292.1">
    <property type="nucleotide sequence ID" value="NZ_JAOAOS010000001.1"/>
</dbReference>
<keyword evidence="2" id="KW-0812">Transmembrane</keyword>
<feature type="transmembrane region" description="Helical" evidence="2">
    <location>
        <begin position="53"/>
        <end position="71"/>
    </location>
</feature>
<feature type="region of interest" description="Disordered" evidence="1">
    <location>
        <begin position="1"/>
        <end position="35"/>
    </location>
</feature>
<name>A0ABW0F0F7_9HYPH</name>
<keyword evidence="2" id="KW-0472">Membrane</keyword>
<dbReference type="EMBL" id="JBHSLI010000001">
    <property type="protein sequence ID" value="MFC5291930.1"/>
    <property type="molecule type" value="Genomic_DNA"/>
</dbReference>
<organism evidence="3 4">
    <name type="scientific">Bosea minatitlanensis</name>
    <dbReference type="NCBI Taxonomy" id="128782"/>
    <lineage>
        <taxon>Bacteria</taxon>
        <taxon>Pseudomonadati</taxon>
        <taxon>Pseudomonadota</taxon>
        <taxon>Alphaproteobacteria</taxon>
        <taxon>Hyphomicrobiales</taxon>
        <taxon>Boseaceae</taxon>
        <taxon>Bosea</taxon>
    </lineage>
</organism>
<evidence type="ECO:0000313" key="4">
    <source>
        <dbReference type="Proteomes" id="UP001595976"/>
    </source>
</evidence>
<proteinExistence type="predicted"/>
<keyword evidence="4" id="KW-1185">Reference proteome</keyword>
<protein>
    <submittedName>
        <fullName evidence="3">Uncharacterized protein</fullName>
    </submittedName>
</protein>
<sequence length="76" mass="8244">MTVDTKPRVPVEDLDKARGGDPIPPLRAADHSDADPAVETPIEARQGFLGRPVLMVLIGGLILAMIAWIVVERLVY</sequence>
<evidence type="ECO:0000313" key="3">
    <source>
        <dbReference type="EMBL" id="MFC5291930.1"/>
    </source>
</evidence>
<feature type="compositionally biased region" description="Basic and acidic residues" evidence="1">
    <location>
        <begin position="1"/>
        <end position="19"/>
    </location>
</feature>
<evidence type="ECO:0000256" key="2">
    <source>
        <dbReference type="SAM" id="Phobius"/>
    </source>
</evidence>
<gene>
    <name evidence="3" type="ORF">ACFPK2_02890</name>
</gene>
<accession>A0ABW0F0F7</accession>
<evidence type="ECO:0000256" key="1">
    <source>
        <dbReference type="SAM" id="MobiDB-lite"/>
    </source>
</evidence>
<comment type="caution">
    <text evidence="3">The sequence shown here is derived from an EMBL/GenBank/DDBJ whole genome shotgun (WGS) entry which is preliminary data.</text>
</comment>
<dbReference type="Proteomes" id="UP001595976">
    <property type="component" value="Unassembled WGS sequence"/>
</dbReference>
<reference evidence="4" key="1">
    <citation type="journal article" date="2019" name="Int. J. Syst. Evol. Microbiol.">
        <title>The Global Catalogue of Microorganisms (GCM) 10K type strain sequencing project: providing services to taxonomists for standard genome sequencing and annotation.</title>
        <authorList>
            <consortium name="The Broad Institute Genomics Platform"/>
            <consortium name="The Broad Institute Genome Sequencing Center for Infectious Disease"/>
            <person name="Wu L."/>
            <person name="Ma J."/>
        </authorList>
    </citation>
    <scope>NUCLEOTIDE SEQUENCE [LARGE SCALE GENOMIC DNA]</scope>
    <source>
        <strain evidence="4">CGMCC 1.15643</strain>
    </source>
</reference>
<keyword evidence="2" id="KW-1133">Transmembrane helix</keyword>